<evidence type="ECO:0000256" key="4">
    <source>
        <dbReference type="ARBA" id="ARBA00022449"/>
    </source>
</evidence>
<dbReference type="EMBL" id="JAECVW010000001">
    <property type="protein sequence ID" value="MBH8593927.1"/>
    <property type="molecule type" value="Genomic_DNA"/>
</dbReference>
<dbReference type="GO" id="GO:1902600">
    <property type="term" value="P:proton transmembrane transport"/>
    <property type="evidence" value="ECO:0007669"/>
    <property type="project" value="InterPro"/>
</dbReference>
<feature type="transmembrane region" description="Helical" evidence="9">
    <location>
        <begin position="278"/>
        <end position="296"/>
    </location>
</feature>
<keyword evidence="12" id="KW-1185">Reference proteome</keyword>
<dbReference type="Gene3D" id="3.30.70.1450">
    <property type="entry name" value="Regulator of K+ conductance, C-terminal domain"/>
    <property type="match status" value="1"/>
</dbReference>
<dbReference type="GO" id="GO:0006813">
    <property type="term" value="P:potassium ion transport"/>
    <property type="evidence" value="ECO:0007669"/>
    <property type="project" value="InterPro"/>
</dbReference>
<evidence type="ECO:0000256" key="9">
    <source>
        <dbReference type="SAM" id="Phobius"/>
    </source>
</evidence>
<protein>
    <submittedName>
        <fullName evidence="11">Monovalent cation:proton antiporter family protein</fullName>
    </submittedName>
</protein>
<keyword evidence="8 9" id="KW-0472">Membrane</keyword>
<name>A0A8I1A1T2_THEIN</name>
<feature type="domain" description="RCK C-terminal" evidence="10">
    <location>
        <begin position="531"/>
        <end position="611"/>
    </location>
</feature>
<evidence type="ECO:0000256" key="7">
    <source>
        <dbReference type="ARBA" id="ARBA00023065"/>
    </source>
</evidence>
<feature type="transmembrane region" description="Helical" evidence="9">
    <location>
        <begin position="308"/>
        <end position="329"/>
    </location>
</feature>
<dbReference type="GO" id="GO:0008324">
    <property type="term" value="F:monoatomic cation transmembrane transporter activity"/>
    <property type="evidence" value="ECO:0007669"/>
    <property type="project" value="InterPro"/>
</dbReference>
<dbReference type="Pfam" id="PF02080">
    <property type="entry name" value="TrkA_C"/>
    <property type="match status" value="1"/>
</dbReference>
<dbReference type="PANTHER" id="PTHR43562">
    <property type="entry name" value="NAPA-TYPE SODIUM/HYDROGEN ANTIPORTER"/>
    <property type="match status" value="1"/>
</dbReference>
<feature type="transmembrane region" description="Helical" evidence="9">
    <location>
        <begin position="130"/>
        <end position="149"/>
    </location>
</feature>
<comment type="caution">
    <text evidence="11">The sequence shown here is derived from an EMBL/GenBank/DDBJ whole genome shotgun (WGS) entry which is preliminary data.</text>
</comment>
<dbReference type="RefSeq" id="WP_181731019.1">
    <property type="nucleotide sequence ID" value="NZ_JACEIR010000001.1"/>
</dbReference>
<comment type="subcellular location">
    <subcellularLocation>
        <location evidence="1">Membrane</location>
        <topology evidence="1">Multi-pass membrane protein</topology>
    </subcellularLocation>
</comment>
<evidence type="ECO:0000256" key="2">
    <source>
        <dbReference type="ARBA" id="ARBA00005551"/>
    </source>
</evidence>
<feature type="transmembrane region" description="Helical" evidence="9">
    <location>
        <begin position="341"/>
        <end position="360"/>
    </location>
</feature>
<evidence type="ECO:0000259" key="10">
    <source>
        <dbReference type="PROSITE" id="PS51202"/>
    </source>
</evidence>
<gene>
    <name evidence="11" type="ORF">I8U20_01125</name>
</gene>
<dbReference type="SUPFAM" id="SSF116726">
    <property type="entry name" value="TrkA C-terminal domain-like"/>
    <property type="match status" value="1"/>
</dbReference>
<sequence>MEVDHSLISVMVVVIVAFLIPILLHRLKWNAIPAVVAEIMVGLILGKSGLGWVVEDTWLEMLSTLGIIFLMFLSGLEIDFNMILNTGKTSGQKENRENPLMIGLVSFISILLLSFVISWIFNVAGLIKDPYFITLIISTISLSVTLPVVKDKGINKKPLGQSILVTAVFADFITMILLAVYAALKSEKGFFSVLLLLLFFVIFFAVYRIIQALKPIRLTESISKETISIGTRGVFALIMFFVALSETVGAENILGAFLAGVIVSLLGPREDFVSQLNAFGFGFLIPIFFVMVGAKLDLVSLVQDTRALIMFPLILLAFILSKGLLVLIFRKWFSWRESVSSGILLTSTISLVIAAAAVGMDLGIINNTMNTALILAASITVIIPPIIFQQLLPDVTDEVERPSVSLVGINAATLTLAQDLHRDGYEVKVYGADKSNLEEEQRPFPIIQLPVVEEEYLQKENGFSCDIMVLFTPHDERNVDLAKAAKKQGVERIIARVESKELQQSLNNLGIQLISTFFANQTLTKILIEHPGLFKLVNHDNGNLMEVKLLNHRYHLARVRDLTFWGDTLIIRILRGNEAILPHGDTVLEVGDRLIISGSPDHIHRLREMLQ</sequence>
<dbReference type="InterPro" id="IPR006037">
    <property type="entry name" value="RCK_C"/>
</dbReference>
<evidence type="ECO:0000256" key="5">
    <source>
        <dbReference type="ARBA" id="ARBA00022692"/>
    </source>
</evidence>
<dbReference type="GO" id="GO:0016020">
    <property type="term" value="C:membrane"/>
    <property type="evidence" value="ECO:0007669"/>
    <property type="project" value="UniProtKB-SubCell"/>
</dbReference>
<dbReference type="Proteomes" id="UP000633619">
    <property type="component" value="Unassembled WGS sequence"/>
</dbReference>
<dbReference type="SUPFAM" id="SSF51735">
    <property type="entry name" value="NAD(P)-binding Rossmann-fold domains"/>
    <property type="match status" value="1"/>
</dbReference>
<evidence type="ECO:0000256" key="1">
    <source>
        <dbReference type="ARBA" id="ARBA00004141"/>
    </source>
</evidence>
<keyword evidence="6 9" id="KW-1133">Transmembrane helix</keyword>
<dbReference type="AlphaFoldDB" id="A0A8I1A1T2"/>
<feature type="transmembrane region" description="Helical" evidence="9">
    <location>
        <begin position="161"/>
        <end position="184"/>
    </location>
</feature>
<comment type="similarity">
    <text evidence="2">Belongs to the monovalent cation:proton antiporter 2 (CPA2) transporter (TC 2.A.37) family.</text>
</comment>
<evidence type="ECO:0000313" key="12">
    <source>
        <dbReference type="Proteomes" id="UP000633619"/>
    </source>
</evidence>
<reference evidence="11 12" key="1">
    <citation type="submission" date="2020-12" db="EMBL/GenBank/DDBJ databases">
        <title>WGS of Thermoactinomyces spp.</title>
        <authorList>
            <person name="Cheng K."/>
        </authorList>
    </citation>
    <scope>NUCLEOTIDE SEQUENCE [LARGE SCALE GENOMIC DNA]</scope>
    <source>
        <strain evidence="12">CICC 10671\DSM 43846</strain>
    </source>
</reference>
<feature type="transmembrane region" description="Helical" evidence="9">
    <location>
        <begin position="6"/>
        <end position="24"/>
    </location>
</feature>
<dbReference type="Gene3D" id="3.40.50.720">
    <property type="entry name" value="NAD(P)-binding Rossmann-like Domain"/>
    <property type="match status" value="1"/>
</dbReference>
<evidence type="ECO:0000313" key="11">
    <source>
        <dbReference type="EMBL" id="MBH8593927.1"/>
    </source>
</evidence>
<accession>A0A8I1A1T2</accession>
<keyword evidence="5 9" id="KW-0812">Transmembrane</keyword>
<feature type="transmembrane region" description="Helical" evidence="9">
    <location>
        <begin position="234"/>
        <end position="266"/>
    </location>
</feature>
<feature type="transmembrane region" description="Helical" evidence="9">
    <location>
        <begin position="99"/>
        <end position="124"/>
    </location>
</feature>
<dbReference type="InterPro" id="IPR036721">
    <property type="entry name" value="RCK_C_sf"/>
</dbReference>
<dbReference type="Pfam" id="PF02254">
    <property type="entry name" value="TrkA_N"/>
    <property type="match status" value="1"/>
</dbReference>
<evidence type="ECO:0000256" key="8">
    <source>
        <dbReference type="ARBA" id="ARBA00023136"/>
    </source>
</evidence>
<feature type="transmembrane region" description="Helical" evidence="9">
    <location>
        <begin position="372"/>
        <end position="392"/>
    </location>
</feature>
<dbReference type="InterPro" id="IPR006153">
    <property type="entry name" value="Cation/H_exchanger_TM"/>
</dbReference>
<feature type="transmembrane region" description="Helical" evidence="9">
    <location>
        <begin position="190"/>
        <end position="213"/>
    </location>
</feature>
<keyword evidence="4" id="KW-0050">Antiport</keyword>
<proteinExistence type="inferred from homology"/>
<dbReference type="PANTHER" id="PTHR43562:SF1">
    <property type="entry name" value="NA(+)_H(+) ANTIPORTER YJBQ-RELATED"/>
    <property type="match status" value="1"/>
</dbReference>
<feature type="transmembrane region" description="Helical" evidence="9">
    <location>
        <begin position="31"/>
        <end position="52"/>
    </location>
</feature>
<keyword evidence="7" id="KW-0406">Ion transport</keyword>
<dbReference type="Pfam" id="PF00999">
    <property type="entry name" value="Na_H_Exchanger"/>
    <property type="match status" value="1"/>
</dbReference>
<evidence type="ECO:0000256" key="3">
    <source>
        <dbReference type="ARBA" id="ARBA00022448"/>
    </source>
</evidence>
<dbReference type="Gene3D" id="1.20.1530.20">
    <property type="match status" value="1"/>
</dbReference>
<organism evidence="11 12">
    <name type="scientific">Thermoactinomyces intermedius</name>
    <dbReference type="NCBI Taxonomy" id="2024"/>
    <lineage>
        <taxon>Bacteria</taxon>
        <taxon>Bacillati</taxon>
        <taxon>Bacillota</taxon>
        <taxon>Bacilli</taxon>
        <taxon>Bacillales</taxon>
        <taxon>Thermoactinomycetaceae</taxon>
        <taxon>Thermoactinomyces</taxon>
    </lineage>
</organism>
<dbReference type="InterPro" id="IPR038770">
    <property type="entry name" value="Na+/solute_symporter_sf"/>
</dbReference>
<feature type="transmembrane region" description="Helical" evidence="9">
    <location>
        <begin position="58"/>
        <end position="78"/>
    </location>
</feature>
<evidence type="ECO:0000256" key="6">
    <source>
        <dbReference type="ARBA" id="ARBA00022989"/>
    </source>
</evidence>
<keyword evidence="3" id="KW-0813">Transport</keyword>
<dbReference type="PROSITE" id="PS51202">
    <property type="entry name" value="RCK_C"/>
    <property type="match status" value="1"/>
</dbReference>
<dbReference type="InterPro" id="IPR036291">
    <property type="entry name" value="NAD(P)-bd_dom_sf"/>
</dbReference>
<dbReference type="GO" id="GO:0015297">
    <property type="term" value="F:antiporter activity"/>
    <property type="evidence" value="ECO:0007669"/>
    <property type="project" value="UniProtKB-KW"/>
</dbReference>
<dbReference type="InterPro" id="IPR003148">
    <property type="entry name" value="RCK_N"/>
</dbReference>